<dbReference type="PANTHER" id="PTHR30204:SF58">
    <property type="entry name" value="HTH-TYPE TRANSCRIPTIONAL REGULATOR YFMP"/>
    <property type="match status" value="1"/>
</dbReference>
<dbReference type="InterPro" id="IPR000551">
    <property type="entry name" value="MerR-type_HTH_dom"/>
</dbReference>
<dbReference type="AlphaFoldDB" id="A0A7K0DZW6"/>
<comment type="caution">
    <text evidence="3">The sequence shown here is derived from an EMBL/GenBank/DDBJ whole genome shotgun (WGS) entry which is preliminary data.</text>
</comment>
<dbReference type="GO" id="GO:0003677">
    <property type="term" value="F:DNA binding"/>
    <property type="evidence" value="ECO:0007669"/>
    <property type="project" value="UniProtKB-KW"/>
</dbReference>
<dbReference type="InterPro" id="IPR009061">
    <property type="entry name" value="DNA-bd_dom_put_sf"/>
</dbReference>
<keyword evidence="1" id="KW-0238">DNA-binding</keyword>
<evidence type="ECO:0000313" key="3">
    <source>
        <dbReference type="EMBL" id="MQY31366.1"/>
    </source>
</evidence>
<dbReference type="PROSITE" id="PS50937">
    <property type="entry name" value="HTH_MERR_2"/>
    <property type="match status" value="1"/>
</dbReference>
<keyword evidence="4" id="KW-1185">Reference proteome</keyword>
<accession>A0A7K0DZW6</accession>
<evidence type="ECO:0000259" key="2">
    <source>
        <dbReference type="PROSITE" id="PS50937"/>
    </source>
</evidence>
<dbReference type="PRINTS" id="PR00040">
    <property type="entry name" value="HTHMERR"/>
</dbReference>
<dbReference type="Gene3D" id="1.10.1660.10">
    <property type="match status" value="1"/>
</dbReference>
<dbReference type="Proteomes" id="UP000431401">
    <property type="component" value="Unassembled WGS sequence"/>
</dbReference>
<reference evidence="3 4" key="1">
    <citation type="submission" date="2019-10" db="EMBL/GenBank/DDBJ databases">
        <title>Nocardia macrotermitis sp. nov. and Nocardia aurantia sp. nov., isolated from the gut of fungus growing-termite Macrotermes natalensis.</title>
        <authorList>
            <person name="Benndorf R."/>
            <person name="Schwitalla J."/>
            <person name="Martin K."/>
            <person name="De Beer W."/>
            <person name="Kaster A.-K."/>
            <person name="Vollmers J."/>
            <person name="Poulsen M."/>
            <person name="Beemelmanns C."/>
        </authorList>
    </citation>
    <scope>NUCLEOTIDE SEQUENCE [LARGE SCALE GENOMIC DNA]</scope>
    <source>
        <strain evidence="3 4">RB56</strain>
    </source>
</reference>
<evidence type="ECO:0000256" key="1">
    <source>
        <dbReference type="ARBA" id="ARBA00023125"/>
    </source>
</evidence>
<dbReference type="PANTHER" id="PTHR30204">
    <property type="entry name" value="REDOX-CYCLING DRUG-SENSING TRANSCRIPTIONAL ACTIVATOR SOXR"/>
    <property type="match status" value="1"/>
</dbReference>
<dbReference type="SMART" id="SM00422">
    <property type="entry name" value="HTH_MERR"/>
    <property type="match status" value="1"/>
</dbReference>
<name>A0A7K0DZW6_9NOCA</name>
<dbReference type="Pfam" id="PF13411">
    <property type="entry name" value="MerR_1"/>
    <property type="match status" value="1"/>
</dbReference>
<dbReference type="GO" id="GO:0003700">
    <property type="term" value="F:DNA-binding transcription factor activity"/>
    <property type="evidence" value="ECO:0007669"/>
    <property type="project" value="InterPro"/>
</dbReference>
<organism evidence="3 4">
    <name type="scientific">Nocardia aurantia</name>
    <dbReference type="NCBI Taxonomy" id="2585199"/>
    <lineage>
        <taxon>Bacteria</taxon>
        <taxon>Bacillati</taxon>
        <taxon>Actinomycetota</taxon>
        <taxon>Actinomycetes</taxon>
        <taxon>Mycobacteriales</taxon>
        <taxon>Nocardiaceae</taxon>
        <taxon>Nocardia</taxon>
    </lineage>
</organism>
<dbReference type="InterPro" id="IPR047057">
    <property type="entry name" value="MerR_fam"/>
</dbReference>
<evidence type="ECO:0000313" key="4">
    <source>
        <dbReference type="Proteomes" id="UP000431401"/>
    </source>
</evidence>
<feature type="domain" description="HTH merR-type" evidence="2">
    <location>
        <begin position="20"/>
        <end position="88"/>
    </location>
</feature>
<gene>
    <name evidence="3" type="ORF">NRB56_69750</name>
</gene>
<sequence length="132" mass="14064">MNETTYPASGGPVPDPAQGVYGISVAAALSGVSVQSLRALERHGLLTPSRSDGGTRRYSGDDLARLRRITALQEQGINLAGIARILDLEDANSGLHADNTDLRSANTDLHADNDRLRAEAGRHREHGPDTRS</sequence>
<dbReference type="OrthoDB" id="5345718at2"/>
<protein>
    <recommendedName>
        <fullName evidence="2">HTH merR-type domain-containing protein</fullName>
    </recommendedName>
</protein>
<dbReference type="SUPFAM" id="SSF46955">
    <property type="entry name" value="Putative DNA-binding domain"/>
    <property type="match status" value="1"/>
</dbReference>
<dbReference type="EMBL" id="WEGI01000018">
    <property type="protein sequence ID" value="MQY31366.1"/>
    <property type="molecule type" value="Genomic_DNA"/>
</dbReference>
<dbReference type="RefSeq" id="WP_153348601.1">
    <property type="nucleotide sequence ID" value="NZ_WEGI01000018.1"/>
</dbReference>
<proteinExistence type="predicted"/>